<name>A0A9D4UJD6_ADICA</name>
<feature type="compositionally biased region" description="Polar residues" evidence="1">
    <location>
        <begin position="1"/>
        <end position="10"/>
    </location>
</feature>
<organism evidence="2 3">
    <name type="scientific">Adiantum capillus-veneris</name>
    <name type="common">Maidenhair fern</name>
    <dbReference type="NCBI Taxonomy" id="13818"/>
    <lineage>
        <taxon>Eukaryota</taxon>
        <taxon>Viridiplantae</taxon>
        <taxon>Streptophyta</taxon>
        <taxon>Embryophyta</taxon>
        <taxon>Tracheophyta</taxon>
        <taxon>Polypodiopsida</taxon>
        <taxon>Polypodiidae</taxon>
        <taxon>Polypodiales</taxon>
        <taxon>Pteridineae</taxon>
        <taxon>Pteridaceae</taxon>
        <taxon>Vittarioideae</taxon>
        <taxon>Adiantum</taxon>
    </lineage>
</organism>
<evidence type="ECO:0000313" key="2">
    <source>
        <dbReference type="EMBL" id="KAI5068961.1"/>
    </source>
</evidence>
<gene>
    <name evidence="2" type="ORF">GOP47_0015262</name>
</gene>
<protein>
    <submittedName>
        <fullName evidence="2">Uncharacterized protein</fullName>
    </submittedName>
</protein>
<evidence type="ECO:0000256" key="1">
    <source>
        <dbReference type="SAM" id="MobiDB-lite"/>
    </source>
</evidence>
<evidence type="ECO:0000313" key="3">
    <source>
        <dbReference type="Proteomes" id="UP000886520"/>
    </source>
</evidence>
<dbReference type="AlphaFoldDB" id="A0A9D4UJD6"/>
<sequence>MEATTRSTFVERSAHLHHRQLHRPASSAAPPPPPSPSPSPSPSSLGIRRRSCVVSAFNIRLGGKSCGKCRGKGAVECPGCKGSGRNKKNGNLFERWKCFDCQGFGLVSCPSCGTGGLTPEQRGERNFDKVEHDLAPLAPFDMAALTSGTLPRGAGFHRATLKYRLPSGYGPLSVFSPPPISFCACISSAPFSKRTAEGLKLILAMVCIHLFCSLRDLKPS</sequence>
<accession>A0A9D4UJD6</accession>
<dbReference type="PANTHER" id="PTHR15852">
    <property type="entry name" value="PLASTID TRANSCRIPTIONALLY ACTIVE PROTEIN"/>
    <property type="match status" value="1"/>
</dbReference>
<comment type="caution">
    <text evidence="2">The sequence shown here is derived from an EMBL/GenBank/DDBJ whole genome shotgun (WGS) entry which is preliminary data.</text>
</comment>
<keyword evidence="3" id="KW-1185">Reference proteome</keyword>
<reference evidence="2" key="1">
    <citation type="submission" date="2021-01" db="EMBL/GenBank/DDBJ databases">
        <title>Adiantum capillus-veneris genome.</title>
        <authorList>
            <person name="Fang Y."/>
            <person name="Liao Q."/>
        </authorList>
    </citation>
    <scope>NUCLEOTIDE SEQUENCE</scope>
    <source>
        <strain evidence="2">H3</strain>
        <tissue evidence="2">Leaf</tissue>
    </source>
</reference>
<dbReference type="EMBL" id="JABFUD020000015">
    <property type="protein sequence ID" value="KAI5068961.1"/>
    <property type="molecule type" value="Genomic_DNA"/>
</dbReference>
<dbReference type="PANTHER" id="PTHR15852:SF55">
    <property type="entry name" value="CR-TYPE DOMAIN-CONTAINING PROTEIN"/>
    <property type="match status" value="1"/>
</dbReference>
<dbReference type="OrthoDB" id="2016681at2759"/>
<proteinExistence type="predicted"/>
<dbReference type="Proteomes" id="UP000886520">
    <property type="component" value="Chromosome 15"/>
</dbReference>
<feature type="region of interest" description="Disordered" evidence="1">
    <location>
        <begin position="1"/>
        <end position="46"/>
    </location>
</feature>
<feature type="compositionally biased region" description="Pro residues" evidence="1">
    <location>
        <begin position="29"/>
        <end position="41"/>
    </location>
</feature>